<dbReference type="Gene3D" id="1.10.950.10">
    <property type="entry name" value="Villin headpiece domain"/>
    <property type="match status" value="1"/>
</dbReference>
<name>A0A852K9J4_UROIN</name>
<evidence type="ECO:0000256" key="17">
    <source>
        <dbReference type="ARBA" id="ARBA00023212"/>
    </source>
</evidence>
<dbReference type="Pfam" id="PF02209">
    <property type="entry name" value="VHP"/>
    <property type="match status" value="1"/>
</dbReference>
<keyword evidence="17" id="KW-0206">Cytoskeleton</keyword>
<comment type="function">
    <text evidence="19">Forms a high-affinity link between the actin cytoskeleton and the membrane. Is among the first costameric proteins to assemble during myogenesis and it contributes to myogenic membrane structure and differentiation. Appears to be involved in myosin II assembly. May modulate myosin II regulation through MLCK during cell spreading, an initial step in cell migration. May play a role in invadopodial function.</text>
</comment>
<proteinExistence type="inferred from homology"/>
<evidence type="ECO:0000256" key="3">
    <source>
        <dbReference type="ARBA" id="ARBA00004245"/>
    </source>
</evidence>
<feature type="region of interest" description="Disordered" evidence="26">
    <location>
        <begin position="411"/>
        <end position="481"/>
    </location>
</feature>
<dbReference type="PROSITE" id="PS51089">
    <property type="entry name" value="HP"/>
    <property type="match status" value="1"/>
</dbReference>
<dbReference type="SMART" id="SM00262">
    <property type="entry name" value="GEL"/>
    <property type="match status" value="4"/>
</dbReference>
<keyword evidence="14" id="KW-0965">Cell junction</keyword>
<comment type="subunit">
    <text evidence="21">Associates with F-actin. Interacts with NEB. Interacts with MYH9. Interacts with MYLK. Interacts with TASOR.</text>
</comment>
<evidence type="ECO:0000256" key="24">
    <source>
        <dbReference type="ARBA" id="ARBA00078566"/>
    </source>
</evidence>
<dbReference type="Pfam" id="PF00626">
    <property type="entry name" value="Gelsolin"/>
    <property type="match status" value="1"/>
</dbReference>
<evidence type="ECO:0000256" key="14">
    <source>
        <dbReference type="ARBA" id="ARBA00022949"/>
    </source>
</evidence>
<sequence>RKERIARRLEGIENDTQPMLLQNCPGSVTHRLLEEDTPRYMRATDPYSPHLGKSNEEEETSDTSVEKKPRSSRYRAEITGGNTEPLYSTGNMDVQELESKAERIARYKAERRRQLAEKYGLSLDSDLDSDYSSRYTRARRDLDSVERKGVKSERQDDENKDCGSLYLSRTETKESKTLISESKEYSSHEKGGAPDKEDLSKEKSDRKADDDSAIRQASDPSATLDSSVSLSLSGQEYSSYNEVPISAKQTPRDSLSSPKRAASPIQMQNDQPLHSNIRQSSAGKAKPEWFLQKDSEGDTPSLISWPSRVKVREKMVKEESARGSPELVTDTISQRKSHPVPAHYMPLQTETSAFDRVINQPVSSVRQPIHGYIQPAGIAHTAQLMATEEPSNISVGSLLLPDSVSLVTKSSAATASESEKKDTLGYGAKPDEEDLLESDQASKGRRPILPSEIRKQGKNHEGLFGGGELDTSVGSSSFASKQKVSSEVQKEMECNKRQASEQQFKAPENRERSEAVMYIQSGSVSQPVKAKAPVWKVSTTKHKVLTRSMSDYTVTPKLEAFKSKESMEANAPNGEIGMVDTKVSVAQLRSVFLETANANKKTELESLFEKSTAGSALSANGDRERGPRRPRRYFTPGENRKTSERFKTQPITSAERKETDSLIHYIQLPPCLVFFSLLCVDEEKLDDRAKLSVAAKRLLFREMEKSFETKNIPKPPTRSSAVERRLRRLQDRSHTQPITSEEVVIAATETTPASRSVNTHTVVTRVPSPTVVKSTVQPISLQASAHQKILAKEEIRAAKEAMGQDQSEEPDSSTLSLAEKMALFNKLSQPVSRAISTRGRGDIRHRRMNARYQTQPVTLGEVEQVQNESGKITPLSSAVATSISTMASALSPLYAGDLHTKPASDGSVSAAARADLRFHSSAEISDSSGKHTQKSEQWQPSVEALESKRAPKKHEEERKRFLAHEANEITKYSSFEDETTHPVPEKTGDYHKETTYSFLRKGSTELFSSQALFQPLEQEINTGMQDHTEPTSELTSTSAMRTISQSATSASCRLQELSEQLESKFSKNSSEIFSIGENKAQATEDVLDNSGKTMSIKERLALLKKSGEEDWKSRLSKKQEYAKVSVTDRSMQVQEVEQLLKKRLADNQESQMTIEERKHLITAREEAWKSKGKGAANDSTQFTVAGRMVKKGLASPSALTPVASPFSNRQKSTTPVTKPLEEIEARPDMQLESDMKLDKLESFLGRLNNKVAGMHETVLTVTGRSVKEVMKLDDDETFSKFYRHMDFPSSSVPLDLDEDFDAIFDPYAPKLISSVAEHKRAVRPTRRVQSSRNPLKMLAAREDILHEYTEQRLNVAFMESKRMKVEKMSTNSNFSEVALAGLASKENFSNVSLRSVNLTEQNSNNSAVPYKKLMLLQIKGRRHVQTRLVEPRASSLNSGDCFLLLTPHLCFLWIGEFANVIEKAKASELATLIQTKRELGCRASYIQTIEEGINTHTHAAKDFWKLLGGQTNYQSAGSPEEDEMYEAAIIETNCIYRLVEDKLIPEDDYWGKVPKCTLLQPKEVLVFDFGSEVYVWHGKEVTLAQRKVAFQLAKHLWNGTFDYSNCDINPLDPGECNHLIPRKGQGRPDWAVFGRLTEHNETILFKEKFLDWTELKKLNEKNSNESLHQKEESRSDSKPYDVMLMVAVPQTSVGTVLDGMNIGRGYGLVEGEDGRQFEIITASVDVWHILEFDYSRLPKQSIGQFHEGDTYVVKWKYMVSTTVGSRQKGEQQVRAVGKEKCVYFFWQGRHSTVSEKGTSALMTVELDEERGAQVQVLQGKEPPCFLQCFQGGMIVHAGRREEEEENAQSDWRLYCVRGEVPSEGNLLEVACHCSSLRSRTSMIVLNISKALIYLWHGCKAQSHTKDVGRTAANKIKEQCPLEAGLHSSSKVTIHECDEGSEPLGFWDALGRRDRKAYDCMLQDPGKFNFTPRLFGLSSSSGEFSATEYVYPSRDPAVVNSMPFLQEDLYTAPQPALFLVDNHHEVYLWQGWWPVENKIAGSARIRWATDRKCAMETVLRYCKGKNVKKPPKSYLIHAGLEPLTFTNMFPSWEHREDIAEITEMDADVSNQIILVEDVLAKLCKTVYPLADLLARPLPEGVDPLKLEIYLSDADFEVALEMTREEYNALPSWKQVNLKKAKGLF</sequence>
<dbReference type="GO" id="GO:0005546">
    <property type="term" value="F:phosphatidylinositol-4,5-bisphosphate binding"/>
    <property type="evidence" value="ECO:0007669"/>
    <property type="project" value="TreeGrafter"/>
</dbReference>
<evidence type="ECO:0000313" key="28">
    <source>
        <dbReference type="EMBL" id="NXX73978.1"/>
    </source>
</evidence>
<dbReference type="FunFam" id="3.40.20.10:FF:000017">
    <property type="entry name" value="Supervillin"/>
    <property type="match status" value="1"/>
</dbReference>
<dbReference type="GO" id="GO:0042995">
    <property type="term" value="C:cell projection"/>
    <property type="evidence" value="ECO:0007669"/>
    <property type="project" value="UniProtKB-SubCell"/>
</dbReference>
<dbReference type="Proteomes" id="UP000654395">
    <property type="component" value="Unassembled WGS sequence"/>
</dbReference>
<feature type="compositionally biased region" description="Basic and acidic residues" evidence="26">
    <location>
        <begin position="285"/>
        <end position="296"/>
    </location>
</feature>
<feature type="compositionally biased region" description="Basic and acidic residues" evidence="26">
    <location>
        <begin position="945"/>
        <end position="957"/>
    </location>
</feature>
<dbReference type="OrthoDB" id="28894at2759"/>
<evidence type="ECO:0000256" key="25">
    <source>
        <dbReference type="ARBA" id="ARBA00082677"/>
    </source>
</evidence>
<keyword evidence="9" id="KW-0488">Methylation</keyword>
<evidence type="ECO:0000256" key="19">
    <source>
        <dbReference type="ARBA" id="ARBA00054035"/>
    </source>
</evidence>
<evidence type="ECO:0000256" key="9">
    <source>
        <dbReference type="ARBA" id="ARBA00022481"/>
    </source>
</evidence>
<keyword evidence="15" id="KW-0472">Membrane</keyword>
<evidence type="ECO:0000256" key="20">
    <source>
        <dbReference type="ARBA" id="ARBA00060267"/>
    </source>
</evidence>
<keyword evidence="10" id="KW-0963">Cytoplasm</keyword>
<evidence type="ECO:0000256" key="7">
    <source>
        <dbReference type="ARBA" id="ARBA00008418"/>
    </source>
</evidence>
<evidence type="ECO:0000256" key="15">
    <source>
        <dbReference type="ARBA" id="ARBA00023136"/>
    </source>
</evidence>
<gene>
    <name evidence="28" type="primary">Svil</name>
    <name evidence="28" type="ORF">UROIND_R01238</name>
</gene>
<evidence type="ECO:0000256" key="2">
    <source>
        <dbReference type="ARBA" id="ARBA00004214"/>
    </source>
</evidence>
<dbReference type="FunFam" id="3.40.20.10:FF:000015">
    <property type="entry name" value="supervillin isoform X2"/>
    <property type="match status" value="1"/>
</dbReference>
<evidence type="ECO:0000256" key="6">
    <source>
        <dbReference type="ARBA" id="ARBA00004626"/>
    </source>
</evidence>
<dbReference type="GO" id="GO:0061061">
    <property type="term" value="P:muscle structure development"/>
    <property type="evidence" value="ECO:0007669"/>
    <property type="project" value="UniProtKB-ARBA"/>
</dbReference>
<dbReference type="PRINTS" id="PR00597">
    <property type="entry name" value="GELSOLIN"/>
</dbReference>
<feature type="compositionally biased region" description="Basic and acidic residues" evidence="26">
    <location>
        <begin position="170"/>
        <end position="213"/>
    </location>
</feature>
<comment type="function">
    <text evidence="20">May be involved in modulation of focal adhesions. Supervillin-mediated down-regulation of focal adhesions involves binding to TRIP6. Plays a role in cytokinesis through KIF14 interaction.</text>
</comment>
<evidence type="ECO:0000256" key="22">
    <source>
        <dbReference type="ARBA" id="ARBA00063352"/>
    </source>
</evidence>
<comment type="subcellular location">
    <subcellularLocation>
        <location evidence="5">Cell membrane</location>
        <topology evidence="5">Peripheral membrane protein</topology>
        <orientation evidence="5">Cytoplasmic side</orientation>
    </subcellularLocation>
    <subcellularLocation>
        <location evidence="4">Cell projection</location>
        <location evidence="4">Invadopodium</location>
    </subcellularLocation>
    <subcellularLocation>
        <location evidence="1">Cell projection</location>
        <location evidence="1">Podosome</location>
    </subcellularLocation>
    <subcellularLocation>
        <location evidence="6">Cleavage furrow</location>
    </subcellularLocation>
    <subcellularLocation>
        <location evidence="3">Cytoplasm</location>
        <location evidence="3">Cytoskeleton</location>
    </subcellularLocation>
    <subcellularLocation>
        <location evidence="2">Midbody</location>
    </subcellularLocation>
</comment>
<dbReference type="CDD" id="cd11288">
    <property type="entry name" value="gelsolin_S5_like"/>
    <property type="match status" value="1"/>
</dbReference>
<keyword evidence="16" id="KW-0009">Actin-binding</keyword>
<dbReference type="CDD" id="cd11280">
    <property type="entry name" value="gelsolin_like"/>
    <property type="match status" value="1"/>
</dbReference>
<dbReference type="CDD" id="cd11293">
    <property type="entry name" value="gelsolin_S4_like"/>
    <property type="match status" value="1"/>
</dbReference>
<evidence type="ECO:0000256" key="10">
    <source>
        <dbReference type="ARBA" id="ARBA00022490"/>
    </source>
</evidence>
<protein>
    <recommendedName>
        <fullName evidence="23">Supervillin</fullName>
    </recommendedName>
    <alternativeName>
        <fullName evidence="24">Archvillin</fullName>
    </alternativeName>
    <alternativeName>
        <fullName evidence="25">p205/p250</fullName>
    </alternativeName>
</protein>
<reference evidence="28" key="1">
    <citation type="submission" date="2020-02" db="EMBL/GenBank/DDBJ databases">
        <title>Bird 10,000 Genomes (B10K) Project - Family phase.</title>
        <authorList>
            <person name="Zhang G."/>
        </authorList>
    </citation>
    <scope>NUCLEOTIDE SEQUENCE</scope>
    <source>
        <strain evidence="28">B10K-DU-030-59</strain>
    </source>
</reference>
<keyword evidence="12" id="KW-0677">Repeat</keyword>
<dbReference type="Gene3D" id="3.40.20.10">
    <property type="entry name" value="Severin"/>
    <property type="match status" value="5"/>
</dbReference>
<comment type="subunit">
    <text evidence="22">Interacts with TRIP6. Interacts with DYNLT1. Interacts with KIF14; at midbody during cytokinesis.</text>
</comment>
<dbReference type="PANTHER" id="PTHR11977:SF45">
    <property type="entry name" value="SUPERVILLIN"/>
    <property type="match status" value="1"/>
</dbReference>
<dbReference type="GO" id="GO:0008154">
    <property type="term" value="P:actin polymerization or depolymerization"/>
    <property type="evidence" value="ECO:0007669"/>
    <property type="project" value="TreeGrafter"/>
</dbReference>
<dbReference type="FunFam" id="1.10.950.10:FF:000003">
    <property type="entry name" value="supervillin isoform X2"/>
    <property type="match status" value="1"/>
</dbReference>
<feature type="domain" description="HP" evidence="27">
    <location>
        <begin position="2120"/>
        <end position="2183"/>
    </location>
</feature>
<feature type="region of interest" description="Disordered" evidence="26">
    <location>
        <begin position="140"/>
        <end position="303"/>
    </location>
</feature>
<dbReference type="GO" id="GO:0051015">
    <property type="term" value="F:actin filament binding"/>
    <property type="evidence" value="ECO:0007669"/>
    <property type="project" value="InterPro"/>
</dbReference>
<feature type="non-terminal residue" evidence="28">
    <location>
        <position position="1"/>
    </location>
</feature>
<dbReference type="SMART" id="SM00153">
    <property type="entry name" value="VHP"/>
    <property type="match status" value="1"/>
</dbReference>
<comment type="caution">
    <text evidence="28">The sequence shown here is derived from an EMBL/GenBank/DDBJ whole genome shotgun (WGS) entry which is preliminary data.</text>
</comment>
<evidence type="ECO:0000256" key="18">
    <source>
        <dbReference type="ARBA" id="ARBA00023273"/>
    </source>
</evidence>
<dbReference type="InterPro" id="IPR003128">
    <property type="entry name" value="Villin_headpiece"/>
</dbReference>
<dbReference type="FunFam" id="3.40.20.10:FF:000013">
    <property type="entry name" value="supervillin isoform X1"/>
    <property type="match status" value="1"/>
</dbReference>
<keyword evidence="29" id="KW-1185">Reference proteome</keyword>
<feature type="region of interest" description="Disordered" evidence="26">
    <location>
        <begin position="922"/>
        <end position="957"/>
    </location>
</feature>
<evidence type="ECO:0000256" key="26">
    <source>
        <dbReference type="SAM" id="MobiDB-lite"/>
    </source>
</evidence>
<evidence type="ECO:0000256" key="4">
    <source>
        <dbReference type="ARBA" id="ARBA00004264"/>
    </source>
</evidence>
<dbReference type="SUPFAM" id="SSF47050">
    <property type="entry name" value="VHP, Villin headpiece domain"/>
    <property type="match status" value="1"/>
</dbReference>
<evidence type="ECO:0000256" key="12">
    <source>
        <dbReference type="ARBA" id="ARBA00022737"/>
    </source>
</evidence>
<keyword evidence="18" id="KW-0966">Cell projection</keyword>
<dbReference type="GO" id="GO:0005634">
    <property type="term" value="C:nucleus"/>
    <property type="evidence" value="ECO:0007669"/>
    <property type="project" value="UniProtKB-ARBA"/>
</dbReference>
<dbReference type="InterPro" id="IPR007122">
    <property type="entry name" value="Villin/Gelsolin"/>
</dbReference>
<feature type="region of interest" description="Disordered" evidence="26">
    <location>
        <begin position="316"/>
        <end position="338"/>
    </location>
</feature>
<evidence type="ECO:0000313" key="29">
    <source>
        <dbReference type="Proteomes" id="UP000654395"/>
    </source>
</evidence>
<evidence type="ECO:0000256" key="11">
    <source>
        <dbReference type="ARBA" id="ARBA00022553"/>
    </source>
</evidence>
<keyword evidence="13" id="KW-0106">Calcium</keyword>
<dbReference type="GO" id="GO:0051016">
    <property type="term" value="P:barbed-end actin filament capping"/>
    <property type="evidence" value="ECO:0007669"/>
    <property type="project" value="TreeGrafter"/>
</dbReference>
<feature type="compositionally biased region" description="Basic and acidic residues" evidence="26">
    <location>
        <begin position="452"/>
        <end position="461"/>
    </location>
</feature>
<evidence type="ECO:0000256" key="16">
    <source>
        <dbReference type="ARBA" id="ARBA00023203"/>
    </source>
</evidence>
<dbReference type="CDD" id="cd11289">
    <property type="entry name" value="gelsolin_S2_like"/>
    <property type="match status" value="1"/>
</dbReference>
<dbReference type="PANTHER" id="PTHR11977">
    <property type="entry name" value="VILLIN"/>
    <property type="match status" value="1"/>
</dbReference>
<evidence type="ECO:0000256" key="1">
    <source>
        <dbReference type="ARBA" id="ARBA00004188"/>
    </source>
</evidence>
<organism evidence="28 29">
    <name type="scientific">Urocolius indicus</name>
    <name type="common">Red-faced mousebird</name>
    <name type="synonym">Colius indicus</name>
    <dbReference type="NCBI Taxonomy" id="458196"/>
    <lineage>
        <taxon>Eukaryota</taxon>
        <taxon>Metazoa</taxon>
        <taxon>Chordata</taxon>
        <taxon>Craniata</taxon>
        <taxon>Vertebrata</taxon>
        <taxon>Euteleostomi</taxon>
        <taxon>Archelosauria</taxon>
        <taxon>Archosauria</taxon>
        <taxon>Dinosauria</taxon>
        <taxon>Saurischia</taxon>
        <taxon>Theropoda</taxon>
        <taxon>Coelurosauria</taxon>
        <taxon>Aves</taxon>
        <taxon>Neognathae</taxon>
        <taxon>Neoaves</taxon>
        <taxon>Telluraves</taxon>
        <taxon>Coraciimorphae</taxon>
        <taxon>Coliiformes</taxon>
        <taxon>Coliidae</taxon>
        <taxon>Urocolius</taxon>
    </lineage>
</organism>
<feature type="compositionally biased region" description="Basic and acidic residues" evidence="26">
    <location>
        <begin position="140"/>
        <end position="154"/>
    </location>
</feature>
<accession>A0A852K9J4</accession>
<dbReference type="FunFam" id="3.40.20.10:FF:000016">
    <property type="entry name" value="supervillin isoform X2"/>
    <property type="match status" value="1"/>
</dbReference>
<evidence type="ECO:0000256" key="21">
    <source>
        <dbReference type="ARBA" id="ARBA00062243"/>
    </source>
</evidence>
<dbReference type="GO" id="GO:0043034">
    <property type="term" value="C:costamere"/>
    <property type="evidence" value="ECO:0007669"/>
    <property type="project" value="UniProtKB-ARBA"/>
</dbReference>
<feature type="region of interest" description="Disordered" evidence="26">
    <location>
        <begin position="33"/>
        <end position="94"/>
    </location>
</feature>
<comment type="similarity">
    <text evidence="7">Belongs to the villin/gelsolin family.</text>
</comment>
<feature type="compositionally biased region" description="Polar residues" evidence="26">
    <location>
        <begin position="80"/>
        <end position="92"/>
    </location>
</feature>
<keyword evidence="8" id="KW-1003">Cell membrane</keyword>
<evidence type="ECO:0000256" key="23">
    <source>
        <dbReference type="ARBA" id="ARBA00069763"/>
    </source>
</evidence>
<evidence type="ECO:0000256" key="5">
    <source>
        <dbReference type="ARBA" id="ARBA00004413"/>
    </source>
</evidence>
<evidence type="ECO:0000256" key="8">
    <source>
        <dbReference type="ARBA" id="ARBA00022475"/>
    </source>
</evidence>
<evidence type="ECO:0000259" key="27">
    <source>
        <dbReference type="PROSITE" id="PS51089"/>
    </source>
</evidence>
<dbReference type="GO" id="GO:0030496">
    <property type="term" value="C:midbody"/>
    <property type="evidence" value="ECO:0007669"/>
    <property type="project" value="UniProtKB-SubCell"/>
</dbReference>
<dbReference type="GO" id="GO:0051014">
    <property type="term" value="P:actin filament severing"/>
    <property type="evidence" value="ECO:0007669"/>
    <property type="project" value="TreeGrafter"/>
</dbReference>
<dbReference type="GO" id="GO:0032154">
    <property type="term" value="C:cleavage furrow"/>
    <property type="evidence" value="ECO:0007669"/>
    <property type="project" value="UniProtKB-SubCell"/>
</dbReference>
<dbReference type="SUPFAM" id="SSF55753">
    <property type="entry name" value="Actin depolymerizing proteins"/>
    <property type="match status" value="5"/>
</dbReference>
<feature type="region of interest" description="Disordered" evidence="26">
    <location>
        <begin position="615"/>
        <end position="646"/>
    </location>
</feature>
<dbReference type="InterPro" id="IPR007123">
    <property type="entry name" value="Gelsolin-like_dom"/>
</dbReference>
<feature type="compositionally biased region" description="Polar residues" evidence="26">
    <location>
        <begin position="218"/>
        <end position="257"/>
    </location>
</feature>
<feature type="non-terminal residue" evidence="28">
    <location>
        <position position="2183"/>
    </location>
</feature>
<feature type="compositionally biased region" description="Polar residues" evidence="26">
    <location>
        <begin position="265"/>
        <end position="282"/>
    </location>
</feature>
<dbReference type="InterPro" id="IPR029006">
    <property type="entry name" value="ADF-H/Gelsolin-like_dom_sf"/>
</dbReference>
<dbReference type="EMBL" id="WBNH01000436">
    <property type="protein sequence ID" value="NXX73978.1"/>
    <property type="molecule type" value="Genomic_DNA"/>
</dbReference>
<keyword evidence="11" id="KW-0597">Phosphoprotein</keyword>
<dbReference type="InterPro" id="IPR036886">
    <property type="entry name" value="Villin_headpiece_dom_sf"/>
</dbReference>
<dbReference type="GO" id="GO:0002102">
    <property type="term" value="C:podosome"/>
    <property type="evidence" value="ECO:0007669"/>
    <property type="project" value="UniProtKB-SubCell"/>
</dbReference>
<evidence type="ECO:0000256" key="13">
    <source>
        <dbReference type="ARBA" id="ARBA00022837"/>
    </source>
</evidence>